<dbReference type="SUPFAM" id="SSF88659">
    <property type="entry name" value="Sigma3 and sigma4 domains of RNA polymerase sigma factors"/>
    <property type="match status" value="1"/>
</dbReference>
<evidence type="ECO:0000256" key="5">
    <source>
        <dbReference type="SAM" id="MobiDB-lite"/>
    </source>
</evidence>
<accession>A0ABU2N570</accession>
<dbReference type="Pfam" id="PF04542">
    <property type="entry name" value="Sigma70_r2"/>
    <property type="match status" value="1"/>
</dbReference>
<dbReference type="InterPro" id="IPR013249">
    <property type="entry name" value="RNA_pol_sigma70_r4_t2"/>
</dbReference>
<evidence type="ECO:0000313" key="9">
    <source>
        <dbReference type="Proteomes" id="UP001183202"/>
    </source>
</evidence>
<dbReference type="Gene3D" id="1.10.1740.10">
    <property type="match status" value="1"/>
</dbReference>
<evidence type="ECO:0000259" key="6">
    <source>
        <dbReference type="Pfam" id="PF04542"/>
    </source>
</evidence>
<dbReference type="InterPro" id="IPR039425">
    <property type="entry name" value="RNA_pol_sigma-70-like"/>
</dbReference>
<protein>
    <submittedName>
        <fullName evidence="8">Sigma-70 family RNA polymerase sigma factor</fullName>
    </submittedName>
</protein>
<evidence type="ECO:0000256" key="2">
    <source>
        <dbReference type="ARBA" id="ARBA00023015"/>
    </source>
</evidence>
<comment type="caution">
    <text evidence="8">The sequence shown here is derived from an EMBL/GenBank/DDBJ whole genome shotgun (WGS) entry which is preliminary data.</text>
</comment>
<sequence length="244" mass="27032">MTAALAERPAHSIADPVVTRAVAGDDAAFTALVERHRRELHGHCRRLLTSSDRAEDALQEALLRAWRARSHFAGRATFRTWLYRIATNACMDEIRHDRRQTRPPASPYGPDASDVEDQPREPASTDPGPDTLLETGEAVEEACRTVIELLPPRQRAVLILCEVLRCSSGEAAQQLGTTVAAVNSARQRARETLHGARPLEQRPSARLRATERALLERYVDAIRRHDAATLMALARGDASDRRQG</sequence>
<dbReference type="RefSeq" id="WP_311555052.1">
    <property type="nucleotide sequence ID" value="NZ_JAVREJ010000003.1"/>
</dbReference>
<dbReference type="Pfam" id="PF08281">
    <property type="entry name" value="Sigma70_r4_2"/>
    <property type="match status" value="1"/>
</dbReference>
<dbReference type="Gene3D" id="1.10.10.10">
    <property type="entry name" value="Winged helix-like DNA-binding domain superfamily/Winged helix DNA-binding domain"/>
    <property type="match status" value="1"/>
</dbReference>
<keyword evidence="3" id="KW-0731">Sigma factor</keyword>
<organism evidence="8 9">
    <name type="scientific">Pseudonocardia charpentierae</name>
    <dbReference type="NCBI Taxonomy" id="3075545"/>
    <lineage>
        <taxon>Bacteria</taxon>
        <taxon>Bacillati</taxon>
        <taxon>Actinomycetota</taxon>
        <taxon>Actinomycetes</taxon>
        <taxon>Pseudonocardiales</taxon>
        <taxon>Pseudonocardiaceae</taxon>
        <taxon>Pseudonocardia</taxon>
    </lineage>
</organism>
<evidence type="ECO:0000256" key="4">
    <source>
        <dbReference type="ARBA" id="ARBA00023163"/>
    </source>
</evidence>
<dbReference type="PANTHER" id="PTHR43133:SF65">
    <property type="entry name" value="ECF RNA POLYMERASE SIGMA FACTOR SIGG"/>
    <property type="match status" value="1"/>
</dbReference>
<keyword evidence="9" id="KW-1185">Reference proteome</keyword>
<dbReference type="SUPFAM" id="SSF88946">
    <property type="entry name" value="Sigma2 domain of RNA polymerase sigma factors"/>
    <property type="match status" value="1"/>
</dbReference>
<dbReference type="InterPro" id="IPR007627">
    <property type="entry name" value="RNA_pol_sigma70_r2"/>
</dbReference>
<evidence type="ECO:0000256" key="3">
    <source>
        <dbReference type="ARBA" id="ARBA00023082"/>
    </source>
</evidence>
<dbReference type="InterPro" id="IPR036388">
    <property type="entry name" value="WH-like_DNA-bd_sf"/>
</dbReference>
<feature type="domain" description="RNA polymerase sigma factor 70 region 4 type 2" evidence="7">
    <location>
        <begin position="144"/>
        <end position="193"/>
    </location>
</feature>
<evidence type="ECO:0000259" key="7">
    <source>
        <dbReference type="Pfam" id="PF08281"/>
    </source>
</evidence>
<comment type="similarity">
    <text evidence="1">Belongs to the sigma-70 factor family. ECF subfamily.</text>
</comment>
<dbReference type="NCBIfam" id="TIGR02937">
    <property type="entry name" value="sigma70-ECF"/>
    <property type="match status" value="1"/>
</dbReference>
<dbReference type="InterPro" id="IPR013325">
    <property type="entry name" value="RNA_pol_sigma_r2"/>
</dbReference>
<feature type="domain" description="RNA polymerase sigma-70 region 2" evidence="6">
    <location>
        <begin position="32"/>
        <end position="99"/>
    </location>
</feature>
<gene>
    <name evidence="8" type="ORF">RM445_06005</name>
</gene>
<dbReference type="Proteomes" id="UP001183202">
    <property type="component" value="Unassembled WGS sequence"/>
</dbReference>
<keyword evidence="4" id="KW-0804">Transcription</keyword>
<dbReference type="EMBL" id="JAVREJ010000003">
    <property type="protein sequence ID" value="MDT0349076.1"/>
    <property type="molecule type" value="Genomic_DNA"/>
</dbReference>
<keyword evidence="2" id="KW-0805">Transcription regulation</keyword>
<evidence type="ECO:0000313" key="8">
    <source>
        <dbReference type="EMBL" id="MDT0349076.1"/>
    </source>
</evidence>
<feature type="region of interest" description="Disordered" evidence="5">
    <location>
        <begin position="97"/>
        <end position="133"/>
    </location>
</feature>
<evidence type="ECO:0000256" key="1">
    <source>
        <dbReference type="ARBA" id="ARBA00010641"/>
    </source>
</evidence>
<dbReference type="PANTHER" id="PTHR43133">
    <property type="entry name" value="RNA POLYMERASE ECF-TYPE SIGMA FACTO"/>
    <property type="match status" value="1"/>
</dbReference>
<dbReference type="InterPro" id="IPR013324">
    <property type="entry name" value="RNA_pol_sigma_r3/r4-like"/>
</dbReference>
<name>A0ABU2N570_9PSEU</name>
<reference evidence="9" key="1">
    <citation type="submission" date="2023-07" db="EMBL/GenBank/DDBJ databases">
        <title>30 novel species of actinomycetes from the DSMZ collection.</title>
        <authorList>
            <person name="Nouioui I."/>
        </authorList>
    </citation>
    <scope>NUCLEOTIDE SEQUENCE [LARGE SCALE GENOMIC DNA]</scope>
    <source>
        <strain evidence="9">DSM 45834</strain>
    </source>
</reference>
<proteinExistence type="inferred from homology"/>
<dbReference type="InterPro" id="IPR014284">
    <property type="entry name" value="RNA_pol_sigma-70_dom"/>
</dbReference>